<feature type="coiled-coil region" evidence="1">
    <location>
        <begin position="275"/>
        <end position="367"/>
    </location>
</feature>
<evidence type="ECO:0000256" key="1">
    <source>
        <dbReference type="SAM" id="Coils"/>
    </source>
</evidence>
<sequence length="727" mass="81945">MDRLHQDLATLPGLAPLSASQLRDMPWRVKETVFIVLFREQVSSGVVADELQIKSRDRKLERKADKLLNDVDRVVVRKKEENYRADFMQVTAAELARLGAPALITWQKLVFDKECCAQAFRLLLTRIKSSRRSGASGVSTNSSSLLAARYAASRQSTRCERDDDAQDDRGDIQDDTAEDDEVTRRTRFPPLKPTSNRLHCLSATRKMDDITSQSSSNNKNTALDWNFDTTIDSPFEQDELEVRTSRHQTGAGILIERTLPSKPSYFASKFKKNSMQILQEENAALTSENVKLREEIKQLEALNAVLQSDNSNNGMLDAHLDSVEFAQKRMRLLQAQNMQLQRQVRLLQEAMQAHDNAETNLMCALNNWRSVIEAGKEEARAAGAEQNTTEPEETGARQPIKWMLAVPDKLMDELTRVEAQIRGAATATNVCYESKLRVSDVSTPFLRSQDTSMKMSELYTGAPLSIAHLRVERVKQLESTLAAVSTQLDALSAQVLQHCPPKVSTIDPLRSSAYELGRSIRDLLLEVAAFGVVVPTSTRNAANDDGVTVGDVIKTLSSSARGLGGGKERERQAKTMLKQLHARYTAVENDMMAARREAEYWRTAWCTQDEILRRLAKRVHNLGQKKVEWCRRYLLAPMANLSEVFTSFQQVYDENTSRQNPYLPLLVETLSMEHPVLQDALQQWRDYSDDVQVKMDELVKDYEANRMALLSSTDGTLSSTSQQVPVR</sequence>
<accession>A0A833SVJ4</accession>
<organism evidence="3 4">
    <name type="scientific">Phytophthora infestans</name>
    <name type="common">Potato late blight agent</name>
    <name type="synonym">Botrytis infestans</name>
    <dbReference type="NCBI Taxonomy" id="4787"/>
    <lineage>
        <taxon>Eukaryota</taxon>
        <taxon>Sar</taxon>
        <taxon>Stramenopiles</taxon>
        <taxon>Oomycota</taxon>
        <taxon>Peronosporomycetes</taxon>
        <taxon>Peronosporales</taxon>
        <taxon>Peronosporaceae</taxon>
        <taxon>Phytophthora</taxon>
    </lineage>
</organism>
<evidence type="ECO:0000313" key="3">
    <source>
        <dbReference type="EMBL" id="KAF4039473.1"/>
    </source>
</evidence>
<proteinExistence type="predicted"/>
<protein>
    <submittedName>
        <fullName evidence="3">Uncharacterized protein</fullName>
    </submittedName>
</protein>
<feature type="region of interest" description="Disordered" evidence="2">
    <location>
        <begin position="156"/>
        <end position="197"/>
    </location>
</feature>
<evidence type="ECO:0000313" key="4">
    <source>
        <dbReference type="Proteomes" id="UP000602510"/>
    </source>
</evidence>
<gene>
    <name evidence="3" type="ORF">GN244_ATG08304</name>
</gene>
<dbReference type="EMBL" id="WSZM01000174">
    <property type="protein sequence ID" value="KAF4039473.1"/>
    <property type="molecule type" value="Genomic_DNA"/>
</dbReference>
<dbReference type="AlphaFoldDB" id="A0A833SVJ4"/>
<keyword evidence="1" id="KW-0175">Coiled coil</keyword>
<reference evidence="3" key="1">
    <citation type="submission" date="2020-04" db="EMBL/GenBank/DDBJ databases">
        <title>Hybrid Assembly of Korean Phytophthora infestans isolates.</title>
        <authorList>
            <person name="Prokchorchik M."/>
            <person name="Lee Y."/>
            <person name="Seo J."/>
            <person name="Cho J.-H."/>
            <person name="Park Y.-E."/>
            <person name="Jang D.-C."/>
            <person name="Im J.-S."/>
            <person name="Choi J.-G."/>
            <person name="Park H.-J."/>
            <person name="Lee G.-B."/>
            <person name="Lee Y.-G."/>
            <person name="Hong S.-Y."/>
            <person name="Cho K."/>
            <person name="Sohn K.H."/>
        </authorList>
    </citation>
    <scope>NUCLEOTIDE SEQUENCE</scope>
    <source>
        <strain evidence="3">KR_1_A1</strain>
    </source>
</reference>
<dbReference type="Proteomes" id="UP000602510">
    <property type="component" value="Unassembled WGS sequence"/>
</dbReference>
<name>A0A833SVJ4_PHYIN</name>
<keyword evidence="4" id="KW-1185">Reference proteome</keyword>
<comment type="caution">
    <text evidence="3">The sequence shown here is derived from an EMBL/GenBank/DDBJ whole genome shotgun (WGS) entry which is preliminary data.</text>
</comment>
<evidence type="ECO:0000256" key="2">
    <source>
        <dbReference type="SAM" id="MobiDB-lite"/>
    </source>
</evidence>
<feature type="compositionally biased region" description="Basic and acidic residues" evidence="2">
    <location>
        <begin position="157"/>
        <end position="172"/>
    </location>
</feature>